<evidence type="ECO:0000313" key="1">
    <source>
        <dbReference type="EMBL" id="PXF42742.1"/>
    </source>
</evidence>
<gene>
    <name evidence="1" type="ORF">BWQ96_07557</name>
</gene>
<protein>
    <submittedName>
        <fullName evidence="1">Uncharacterized protein</fullName>
    </submittedName>
</protein>
<name>A0A2V3IKX8_9FLOR</name>
<organism evidence="1 2">
    <name type="scientific">Gracilariopsis chorda</name>
    <dbReference type="NCBI Taxonomy" id="448386"/>
    <lineage>
        <taxon>Eukaryota</taxon>
        <taxon>Rhodophyta</taxon>
        <taxon>Florideophyceae</taxon>
        <taxon>Rhodymeniophycidae</taxon>
        <taxon>Gracilariales</taxon>
        <taxon>Gracilariaceae</taxon>
        <taxon>Gracilariopsis</taxon>
    </lineage>
</organism>
<keyword evidence="2" id="KW-1185">Reference proteome</keyword>
<reference evidence="1 2" key="1">
    <citation type="journal article" date="2018" name="Mol. Biol. Evol.">
        <title>Analysis of the draft genome of the red seaweed Gracilariopsis chorda provides insights into genome size evolution in Rhodophyta.</title>
        <authorList>
            <person name="Lee J."/>
            <person name="Yang E.C."/>
            <person name="Graf L."/>
            <person name="Yang J.H."/>
            <person name="Qiu H."/>
            <person name="Zel Zion U."/>
            <person name="Chan C.X."/>
            <person name="Stephens T.G."/>
            <person name="Weber A.P.M."/>
            <person name="Boo G.H."/>
            <person name="Boo S.M."/>
            <person name="Kim K.M."/>
            <person name="Shin Y."/>
            <person name="Jung M."/>
            <person name="Lee S.J."/>
            <person name="Yim H.S."/>
            <person name="Lee J.H."/>
            <person name="Bhattacharya D."/>
            <person name="Yoon H.S."/>
        </authorList>
    </citation>
    <scope>NUCLEOTIDE SEQUENCE [LARGE SCALE GENOMIC DNA]</scope>
    <source>
        <strain evidence="1 2">SKKU-2015</strain>
        <tissue evidence="1">Whole body</tissue>
    </source>
</reference>
<dbReference type="AlphaFoldDB" id="A0A2V3IKX8"/>
<proteinExistence type="predicted"/>
<dbReference type="Proteomes" id="UP000247409">
    <property type="component" value="Unassembled WGS sequence"/>
</dbReference>
<dbReference type="EMBL" id="NBIV01000152">
    <property type="protein sequence ID" value="PXF42742.1"/>
    <property type="molecule type" value="Genomic_DNA"/>
</dbReference>
<comment type="caution">
    <text evidence="1">The sequence shown here is derived from an EMBL/GenBank/DDBJ whole genome shotgun (WGS) entry which is preliminary data.</text>
</comment>
<accession>A0A2V3IKX8</accession>
<sequence>MDEMVEMDCSVGNDNKRGFDVEQSDLDITEIINKAFSALERGAMPEREEQFETKACDRRRENLRAVQSKQRVWYGYQCHEGVREYHRRRRIRFDDSSTIIRGLLDEIIHSALKKNMNRTGETALLSETQVLQQERHVKEKWETQDLPYFLLELCRSGESFGIQSFQKITRKCVQEHHLVNARLQCIRYKRPDCCRGAIVGKLQRSTMLWTLSRASPHNHESHMAHESFSMERYDAVIASIRNRIRDWEEDKSFMKSASHWNLFKMILTPFYCRESRSGAAGSLDNSRNEIVLGAILNRSAGNATPRFQTIAPRVVSASREGIVGQPSNENMAKVTISREESVRGTVDEDEEVQTTMDGYEDRVVDEEVSDENVVQDRSLFVDSVLEEDSVLLQ</sequence>
<evidence type="ECO:0000313" key="2">
    <source>
        <dbReference type="Proteomes" id="UP000247409"/>
    </source>
</evidence>